<dbReference type="HOGENOM" id="CLU_1600059_0_0_9"/>
<dbReference type="OrthoDB" id="9775255at2"/>
<reference evidence="2" key="1">
    <citation type="submission" date="2011-05" db="EMBL/GenBank/DDBJ databases">
        <title>Complete sequence of Desulfotomaculum ruminis DSM 2154.</title>
        <authorList>
            <person name="Lucas S."/>
            <person name="Copeland A."/>
            <person name="Lapidus A."/>
            <person name="Cheng J.-F."/>
            <person name="Goodwin L."/>
            <person name="Pitluck S."/>
            <person name="Lu M."/>
            <person name="Detter J.C."/>
            <person name="Han C."/>
            <person name="Tapia R."/>
            <person name="Land M."/>
            <person name="Hauser L."/>
            <person name="Kyrpides N."/>
            <person name="Ivanova N."/>
            <person name="Mikhailova N."/>
            <person name="Pagani I."/>
            <person name="Stams A.J.M."/>
            <person name="Plugge C.M."/>
            <person name="Muyzer G."/>
            <person name="Kuever J."/>
            <person name="Parshina S.N."/>
            <person name="Ivanova A.E."/>
            <person name="Nazina T.N."/>
            <person name="Brambilla E."/>
            <person name="Spring S."/>
            <person name="Klenk H.-P."/>
            <person name="Woyke T."/>
        </authorList>
    </citation>
    <scope>NUCLEOTIDE SEQUENCE [LARGE SCALE GENOMIC DNA]</scope>
    <source>
        <strain evidence="2">ATCC 23193 / DSM 2154 / NCIB 8452 / DL</strain>
    </source>
</reference>
<organism evidence="1 2">
    <name type="scientific">Desulforamulus ruminis (strain ATCC 23193 / DSM 2154 / NCIMB 8452 / DL)</name>
    <name type="common">Desulfotomaculum ruminis</name>
    <dbReference type="NCBI Taxonomy" id="696281"/>
    <lineage>
        <taxon>Bacteria</taxon>
        <taxon>Bacillati</taxon>
        <taxon>Bacillota</taxon>
        <taxon>Clostridia</taxon>
        <taxon>Eubacteriales</taxon>
        <taxon>Peptococcaceae</taxon>
        <taxon>Desulforamulus</taxon>
    </lineage>
</organism>
<accession>F6DTW2</accession>
<sequence>MTVLVDQRKSPGLITSPRAERVLCFLESCAGASEEALALLFPFYRQSLRILRGSGYALRCWKPGGEVFWCPMNKPLPTDDTYAARCALGWLAARFAESGAELQGRVAVLKNRQRLRVYVVPPVPPENEEPGLAVLLEKVVLPKGWYSVSAAQLPKMKLSDCVRKM</sequence>
<gene>
    <name evidence="1" type="ordered locus">Desru_0695</name>
</gene>
<reference evidence="1 2" key="2">
    <citation type="journal article" date="2012" name="Stand. Genomic Sci.">
        <title>Complete genome sequence of the sulfate-reducing firmicute Desulfotomaculum ruminis type strain (DL(T)).</title>
        <authorList>
            <person name="Spring S."/>
            <person name="Visser M."/>
            <person name="Lu M."/>
            <person name="Copeland A."/>
            <person name="Lapidus A."/>
            <person name="Lucas S."/>
            <person name="Cheng J.F."/>
            <person name="Han C."/>
            <person name="Tapia R."/>
            <person name="Goodwin L.A."/>
            <person name="Pitluck S."/>
            <person name="Ivanova N."/>
            <person name="Land M."/>
            <person name="Hauser L."/>
            <person name="Larimer F."/>
            <person name="Rohde M."/>
            <person name="Goker M."/>
            <person name="Detter J.C."/>
            <person name="Kyrpides N.C."/>
            <person name="Woyke T."/>
            <person name="Schaap P.J."/>
            <person name="Plugge C.M."/>
            <person name="Muyzer G."/>
            <person name="Kuever J."/>
            <person name="Pereira I.A."/>
            <person name="Parshina S.N."/>
            <person name="Bernier-Latmani R."/>
            <person name="Stams A.J."/>
            <person name="Klenk H.P."/>
        </authorList>
    </citation>
    <scope>NUCLEOTIDE SEQUENCE [LARGE SCALE GENOMIC DNA]</scope>
    <source>
        <strain evidence="2">ATCC 23193 / DSM 2154 / NCIB 8452 / DL</strain>
    </source>
</reference>
<evidence type="ECO:0000313" key="2">
    <source>
        <dbReference type="Proteomes" id="UP000009234"/>
    </source>
</evidence>
<evidence type="ECO:0000313" key="1">
    <source>
        <dbReference type="EMBL" id="AEG58980.1"/>
    </source>
</evidence>
<name>F6DTW2_DESRL</name>
<dbReference type="Proteomes" id="UP000009234">
    <property type="component" value="Chromosome"/>
</dbReference>
<dbReference type="RefSeq" id="WP_013840754.1">
    <property type="nucleotide sequence ID" value="NC_015589.1"/>
</dbReference>
<dbReference type="eggNOG" id="ENOG50341CW">
    <property type="taxonomic scope" value="Bacteria"/>
</dbReference>
<dbReference type="STRING" id="696281.Desru_0695"/>
<dbReference type="KEGG" id="dru:Desru_0695"/>
<dbReference type="AlphaFoldDB" id="F6DTW2"/>
<proteinExistence type="predicted"/>
<keyword evidence="2" id="KW-1185">Reference proteome</keyword>
<dbReference type="EMBL" id="CP002780">
    <property type="protein sequence ID" value="AEG58980.1"/>
    <property type="molecule type" value="Genomic_DNA"/>
</dbReference>
<protein>
    <submittedName>
        <fullName evidence="1">Uncharacterized protein</fullName>
    </submittedName>
</protein>